<dbReference type="SUPFAM" id="SSF53850">
    <property type="entry name" value="Periplasmic binding protein-like II"/>
    <property type="match status" value="1"/>
</dbReference>
<comment type="caution">
    <text evidence="6">The sequence shown here is derived from an EMBL/GenBank/DDBJ whole genome shotgun (WGS) entry which is preliminary data.</text>
</comment>
<protein>
    <submittedName>
        <fullName evidence="6">LysR family transcriptional regulator</fullName>
    </submittedName>
</protein>
<dbReference type="PROSITE" id="PS50931">
    <property type="entry name" value="HTH_LYSR"/>
    <property type="match status" value="1"/>
</dbReference>
<gene>
    <name evidence="6" type="ORF">HK439_00540</name>
</gene>
<comment type="similarity">
    <text evidence="1">Belongs to the LysR transcriptional regulatory family.</text>
</comment>
<dbReference type="RefSeq" id="WP_190289411.1">
    <property type="nucleotide sequence ID" value="NZ_JABFCZ010000001.1"/>
</dbReference>
<evidence type="ECO:0000256" key="2">
    <source>
        <dbReference type="ARBA" id="ARBA00023015"/>
    </source>
</evidence>
<dbReference type="PANTHER" id="PTHR30537">
    <property type="entry name" value="HTH-TYPE TRANSCRIPTIONAL REGULATOR"/>
    <property type="match status" value="1"/>
</dbReference>
<keyword evidence="4" id="KW-0804">Transcription</keyword>
<name>A0A926S461_9HYPH</name>
<dbReference type="Pfam" id="PF03466">
    <property type="entry name" value="LysR_substrate"/>
    <property type="match status" value="1"/>
</dbReference>
<sequence>MSDWNAYHLVLTLSRTGTLGAAARELGVNETTVSRRLSTAESDQGATLFRRDGRKLVPTEAGRVLLQAAQAMETALLKQTADRNTQTGHVRISTVPFVLDYLIAPRLPEFCERFPGLTLECAAATGTASLAQRETDIGLRLARPTDGKLIIRKVMDIDLRLAVSRRHRAPGALTNFITYDSGLDKLPEISAIRSHFKGEPRLRLGTLSAVLQAVKAGAGAAMLPDWLISGDPDLTEIDPTVRATRELWIAVHEDLTERPVIRTVLTWLSEILSRPGSGPSPTPAPPVQR</sequence>
<dbReference type="InterPro" id="IPR058163">
    <property type="entry name" value="LysR-type_TF_proteobact-type"/>
</dbReference>
<keyword evidence="3" id="KW-0238">DNA-binding</keyword>
<dbReference type="EMBL" id="JABFCZ010000001">
    <property type="protein sequence ID" value="MBD1544735.1"/>
    <property type="molecule type" value="Genomic_DNA"/>
</dbReference>
<organism evidence="6 7">
    <name type="scientific">Roseibium aggregatum</name>
    <dbReference type="NCBI Taxonomy" id="187304"/>
    <lineage>
        <taxon>Bacteria</taxon>
        <taxon>Pseudomonadati</taxon>
        <taxon>Pseudomonadota</taxon>
        <taxon>Alphaproteobacteria</taxon>
        <taxon>Hyphomicrobiales</taxon>
        <taxon>Stappiaceae</taxon>
        <taxon>Roseibium</taxon>
    </lineage>
</organism>
<dbReference type="SUPFAM" id="SSF46785">
    <property type="entry name" value="Winged helix' DNA-binding domain"/>
    <property type="match status" value="1"/>
</dbReference>
<dbReference type="InterPro" id="IPR000847">
    <property type="entry name" value="LysR_HTH_N"/>
</dbReference>
<dbReference type="Pfam" id="PF00126">
    <property type="entry name" value="HTH_1"/>
    <property type="match status" value="1"/>
</dbReference>
<dbReference type="CDD" id="cd05466">
    <property type="entry name" value="PBP2_LTTR_substrate"/>
    <property type="match status" value="1"/>
</dbReference>
<dbReference type="AlphaFoldDB" id="A0A926S461"/>
<feature type="domain" description="HTH lysR-type" evidence="5">
    <location>
        <begin position="1"/>
        <end position="59"/>
    </location>
</feature>
<dbReference type="Proteomes" id="UP000598467">
    <property type="component" value="Unassembled WGS sequence"/>
</dbReference>
<reference evidence="6" key="1">
    <citation type="submission" date="2020-05" db="EMBL/GenBank/DDBJ databases">
        <title>Identification of trans-AT polyketide cluster in two marine bacteria, producers of a novel glutaramide-containing polyketide sesbanimide D and analogs.</title>
        <authorList>
            <person name="Kacar D."/>
            <person name="Rodriguez P."/>
            <person name="Canedo L."/>
            <person name="Gonzalez E."/>
            <person name="Galan B."/>
            <person name="De La Calle F."/>
            <person name="Garcia J.L."/>
        </authorList>
    </citation>
    <scope>NUCLEOTIDE SEQUENCE</scope>
    <source>
        <strain evidence="6">PHM038</strain>
    </source>
</reference>
<evidence type="ECO:0000256" key="1">
    <source>
        <dbReference type="ARBA" id="ARBA00009437"/>
    </source>
</evidence>
<proteinExistence type="inferred from homology"/>
<dbReference type="InterPro" id="IPR036390">
    <property type="entry name" value="WH_DNA-bd_sf"/>
</dbReference>
<evidence type="ECO:0000259" key="5">
    <source>
        <dbReference type="PROSITE" id="PS50931"/>
    </source>
</evidence>
<dbReference type="GO" id="GO:0043565">
    <property type="term" value="F:sequence-specific DNA binding"/>
    <property type="evidence" value="ECO:0007669"/>
    <property type="project" value="TreeGrafter"/>
</dbReference>
<dbReference type="InterPro" id="IPR036388">
    <property type="entry name" value="WH-like_DNA-bd_sf"/>
</dbReference>
<dbReference type="Gene3D" id="1.10.10.10">
    <property type="entry name" value="Winged helix-like DNA-binding domain superfamily/Winged helix DNA-binding domain"/>
    <property type="match status" value="1"/>
</dbReference>
<accession>A0A926S461</accession>
<evidence type="ECO:0000313" key="7">
    <source>
        <dbReference type="Proteomes" id="UP000598467"/>
    </source>
</evidence>
<dbReference type="GO" id="GO:0003700">
    <property type="term" value="F:DNA-binding transcription factor activity"/>
    <property type="evidence" value="ECO:0007669"/>
    <property type="project" value="InterPro"/>
</dbReference>
<dbReference type="Gene3D" id="3.40.190.290">
    <property type="match status" value="1"/>
</dbReference>
<evidence type="ECO:0000313" key="6">
    <source>
        <dbReference type="EMBL" id="MBD1544735.1"/>
    </source>
</evidence>
<dbReference type="PANTHER" id="PTHR30537:SF3">
    <property type="entry name" value="TRANSCRIPTIONAL REGULATORY PROTEIN"/>
    <property type="match status" value="1"/>
</dbReference>
<keyword evidence="2" id="KW-0805">Transcription regulation</keyword>
<evidence type="ECO:0000256" key="3">
    <source>
        <dbReference type="ARBA" id="ARBA00023125"/>
    </source>
</evidence>
<dbReference type="GO" id="GO:0006351">
    <property type="term" value="P:DNA-templated transcription"/>
    <property type="evidence" value="ECO:0007669"/>
    <property type="project" value="TreeGrafter"/>
</dbReference>
<evidence type="ECO:0000256" key="4">
    <source>
        <dbReference type="ARBA" id="ARBA00023163"/>
    </source>
</evidence>
<dbReference type="InterPro" id="IPR005119">
    <property type="entry name" value="LysR_subst-bd"/>
</dbReference>